<protein>
    <recommendedName>
        <fullName evidence="4">FAD-binding FR-type domain-containing protein</fullName>
    </recommendedName>
</protein>
<evidence type="ECO:0000256" key="1">
    <source>
        <dbReference type="SAM" id="Phobius"/>
    </source>
</evidence>
<dbReference type="AlphaFoldDB" id="A0A6A6SJZ2"/>
<dbReference type="SUPFAM" id="SSF52343">
    <property type="entry name" value="Ferredoxin reductase-like, C-terminal NADP-linked domain"/>
    <property type="match status" value="1"/>
</dbReference>
<dbReference type="Proteomes" id="UP000799753">
    <property type="component" value="Unassembled WGS sequence"/>
</dbReference>
<dbReference type="EMBL" id="MU006776">
    <property type="protein sequence ID" value="KAF2646514.1"/>
    <property type="molecule type" value="Genomic_DNA"/>
</dbReference>
<feature type="transmembrane region" description="Helical" evidence="1">
    <location>
        <begin position="194"/>
        <end position="211"/>
    </location>
</feature>
<gene>
    <name evidence="2" type="ORF">P280DRAFT_494877</name>
</gene>
<dbReference type="InterPro" id="IPR052979">
    <property type="entry name" value="Adenylate-forming_domain"/>
</dbReference>
<name>A0A6A6SJZ2_9PLEO</name>
<reference evidence="2" key="1">
    <citation type="journal article" date="2020" name="Stud. Mycol.">
        <title>101 Dothideomycetes genomes: a test case for predicting lifestyles and emergence of pathogens.</title>
        <authorList>
            <person name="Haridas S."/>
            <person name="Albert R."/>
            <person name="Binder M."/>
            <person name="Bloem J."/>
            <person name="Labutti K."/>
            <person name="Salamov A."/>
            <person name="Andreopoulos B."/>
            <person name="Baker S."/>
            <person name="Barry K."/>
            <person name="Bills G."/>
            <person name="Bluhm B."/>
            <person name="Cannon C."/>
            <person name="Castanera R."/>
            <person name="Culley D."/>
            <person name="Daum C."/>
            <person name="Ezra D."/>
            <person name="Gonzalez J."/>
            <person name="Henrissat B."/>
            <person name="Kuo A."/>
            <person name="Liang C."/>
            <person name="Lipzen A."/>
            <person name="Lutzoni F."/>
            <person name="Magnuson J."/>
            <person name="Mondo S."/>
            <person name="Nolan M."/>
            <person name="Ohm R."/>
            <person name="Pangilinan J."/>
            <person name="Park H.-J."/>
            <person name="Ramirez L."/>
            <person name="Alfaro M."/>
            <person name="Sun H."/>
            <person name="Tritt A."/>
            <person name="Yoshinaga Y."/>
            <person name="Zwiers L.-H."/>
            <person name="Turgeon B."/>
            <person name="Goodwin S."/>
            <person name="Spatafora J."/>
            <person name="Crous P."/>
            <person name="Grigoriev I."/>
        </authorList>
    </citation>
    <scope>NUCLEOTIDE SEQUENCE</scope>
    <source>
        <strain evidence="2">CBS 473.64</strain>
    </source>
</reference>
<feature type="transmembrane region" description="Helical" evidence="1">
    <location>
        <begin position="114"/>
        <end position="133"/>
    </location>
</feature>
<evidence type="ECO:0000313" key="2">
    <source>
        <dbReference type="EMBL" id="KAF2646514.1"/>
    </source>
</evidence>
<proteinExistence type="predicted"/>
<keyword evidence="1" id="KW-1133">Transmembrane helix</keyword>
<feature type="transmembrane region" description="Helical" evidence="1">
    <location>
        <begin position="220"/>
        <end position="236"/>
    </location>
</feature>
<dbReference type="OrthoDB" id="3142841at2759"/>
<dbReference type="InterPro" id="IPR039261">
    <property type="entry name" value="FNR_nucleotide-bd"/>
</dbReference>
<feature type="transmembrane region" description="Helical" evidence="1">
    <location>
        <begin position="154"/>
        <end position="174"/>
    </location>
</feature>
<keyword evidence="1" id="KW-0472">Membrane</keyword>
<evidence type="ECO:0008006" key="4">
    <source>
        <dbReference type="Google" id="ProtNLM"/>
    </source>
</evidence>
<accession>A0A6A6SJZ2</accession>
<organism evidence="2 3">
    <name type="scientific">Massarina eburnea CBS 473.64</name>
    <dbReference type="NCBI Taxonomy" id="1395130"/>
    <lineage>
        <taxon>Eukaryota</taxon>
        <taxon>Fungi</taxon>
        <taxon>Dikarya</taxon>
        <taxon>Ascomycota</taxon>
        <taxon>Pezizomycotina</taxon>
        <taxon>Dothideomycetes</taxon>
        <taxon>Pleosporomycetidae</taxon>
        <taxon>Pleosporales</taxon>
        <taxon>Massarineae</taxon>
        <taxon>Massarinaceae</taxon>
        <taxon>Massarina</taxon>
    </lineage>
</organism>
<dbReference type="PANTHER" id="PTHR33927:SF5">
    <property type="entry name" value="ENZYME, PUTATIVE (AFU_ORTHOLOGUE AFUA_8G01222)-RELATED"/>
    <property type="match status" value="1"/>
</dbReference>
<keyword evidence="3" id="KW-1185">Reference proteome</keyword>
<dbReference type="Gene3D" id="3.40.50.80">
    <property type="entry name" value="Nucleotide-binding domain of ferredoxin-NADP reductase (FNR) module"/>
    <property type="match status" value="1"/>
</dbReference>
<keyword evidence="1" id="KW-0812">Transmembrane</keyword>
<evidence type="ECO:0000313" key="3">
    <source>
        <dbReference type="Proteomes" id="UP000799753"/>
    </source>
</evidence>
<feature type="transmembrane region" description="Helical" evidence="1">
    <location>
        <begin position="37"/>
        <end position="55"/>
    </location>
</feature>
<dbReference type="PANTHER" id="PTHR33927">
    <property type="entry name" value="TRANSMEMBRANE PROTEIN"/>
    <property type="match status" value="1"/>
</dbReference>
<sequence>MVSLISTSTIDCALDGKAPKQEIIDGEVWIWITTRNVLVTIALLANIITLTAVAAQSKISPQIALDAVSTNILLAVLVRNEHILNFLYWITTLPPHTYPLALRRHLANLHHNGGVHMGCAISSLLWYIGYMYFATKDFVNRRIHNKNMSPLIHINLVTCYAFIVLLVTVCLTALPRFRPKHHNSFEKVHRFGGWAAVAVFWVHAGIGSYLSKAPLRLQPNLWLVLIITVLLIYPWLRVRCVDITATRFAMNSTILTFPYENMPAVSTMRFSMSPLVEWHAFATLPDFPSTGQSSIVISEAGDWTSSIITSPPTHLYLRNLPVRNFLLSARMFRTVLLVATGAGIGPVLSYLESISTETLAGQTIRVLWCARNPYGEPWAFARDIIHRVDPAPRILDSRPQRPDIVREARVMMETEKAEACFVVSNRKVTSELVGVVQGDGGAAFGASFDS</sequence>